<gene>
    <name evidence="2" type="ORF">FH972_015124</name>
</gene>
<feature type="region of interest" description="Disordered" evidence="1">
    <location>
        <begin position="254"/>
        <end position="273"/>
    </location>
</feature>
<name>A0A5N6RF06_9ROSI</name>
<feature type="region of interest" description="Disordered" evidence="1">
    <location>
        <begin position="83"/>
        <end position="200"/>
    </location>
</feature>
<protein>
    <submittedName>
        <fullName evidence="2">Uncharacterized protein</fullName>
    </submittedName>
</protein>
<sequence length="344" mass="38380">MPPVLLPQRRKVMEKGFSLDLNEGVQSGCGWGMRLGADQTSNSPVVVTARRREEMVGFAPPDDDRSRRRLPLWMLGVAAADQTTNSDNVNERVMPQASSHSEEKSVTKGHEKGFPLQEKDNSGVNSDFPVKRETKRKRKSSNRDANFDSIITETVSGKNKYNGRGRKVRETAASRRRKAKGSDFGSGEEFEVQPPNDDGVELTMDDLMVIAEEYVKVEKNGERQASNRECGSERQVIMTASSCKDSRCLLDVPNSNQSSSAHELASEETVSIDRTADPAQDMLDLFLGPLLKKPLMEESKSFVKDIAFAYEIERQSQNNVVGEEIEPLMKKKSSLKDKVAMFLD</sequence>
<dbReference type="AlphaFoldDB" id="A0A5N6RF06"/>
<reference evidence="2 3" key="1">
    <citation type="submission" date="2019-06" db="EMBL/GenBank/DDBJ databases">
        <title>A chromosomal-level reference genome of Carpinus fangiana (Coryloideae, Betulaceae).</title>
        <authorList>
            <person name="Yang X."/>
            <person name="Wang Z."/>
            <person name="Zhang L."/>
            <person name="Hao G."/>
            <person name="Liu J."/>
            <person name="Yang Y."/>
        </authorList>
    </citation>
    <scope>NUCLEOTIDE SEQUENCE [LARGE SCALE GENOMIC DNA]</scope>
    <source>
        <strain evidence="2">Cfa_2016G</strain>
        <tissue evidence="2">Leaf</tissue>
    </source>
</reference>
<evidence type="ECO:0000313" key="2">
    <source>
        <dbReference type="EMBL" id="KAE8076477.1"/>
    </source>
</evidence>
<proteinExistence type="predicted"/>
<evidence type="ECO:0000256" key="1">
    <source>
        <dbReference type="SAM" id="MobiDB-lite"/>
    </source>
</evidence>
<evidence type="ECO:0000313" key="3">
    <source>
        <dbReference type="Proteomes" id="UP000327013"/>
    </source>
</evidence>
<organism evidence="2 3">
    <name type="scientific">Carpinus fangiana</name>
    <dbReference type="NCBI Taxonomy" id="176857"/>
    <lineage>
        <taxon>Eukaryota</taxon>
        <taxon>Viridiplantae</taxon>
        <taxon>Streptophyta</taxon>
        <taxon>Embryophyta</taxon>
        <taxon>Tracheophyta</taxon>
        <taxon>Spermatophyta</taxon>
        <taxon>Magnoliopsida</taxon>
        <taxon>eudicotyledons</taxon>
        <taxon>Gunneridae</taxon>
        <taxon>Pentapetalae</taxon>
        <taxon>rosids</taxon>
        <taxon>fabids</taxon>
        <taxon>Fagales</taxon>
        <taxon>Betulaceae</taxon>
        <taxon>Carpinus</taxon>
    </lineage>
</organism>
<feature type="compositionally biased region" description="Polar residues" evidence="1">
    <location>
        <begin position="149"/>
        <end position="159"/>
    </location>
</feature>
<accession>A0A5N6RF06</accession>
<dbReference type="PANTHER" id="PTHR36756">
    <property type="entry name" value="EXPRESSED PROTEIN"/>
    <property type="match status" value="1"/>
</dbReference>
<keyword evidence="3" id="KW-1185">Reference proteome</keyword>
<feature type="compositionally biased region" description="Basic and acidic residues" evidence="1">
    <location>
        <begin position="100"/>
        <end position="121"/>
    </location>
</feature>
<dbReference type="EMBL" id="CM017326">
    <property type="protein sequence ID" value="KAE8076477.1"/>
    <property type="molecule type" value="Genomic_DNA"/>
</dbReference>
<dbReference type="PANTHER" id="PTHR36756:SF1">
    <property type="entry name" value="EXPRESSED PROTEIN"/>
    <property type="match status" value="1"/>
</dbReference>
<dbReference type="Proteomes" id="UP000327013">
    <property type="component" value="Chromosome 6"/>
</dbReference>
<dbReference type="OrthoDB" id="1938010at2759"/>